<dbReference type="GO" id="GO:0016020">
    <property type="term" value="C:membrane"/>
    <property type="evidence" value="ECO:0007669"/>
    <property type="project" value="InterPro"/>
</dbReference>
<dbReference type="InterPro" id="IPR050683">
    <property type="entry name" value="Bact_Polysacc_Export_ATP-bd"/>
</dbReference>
<organism evidence="6 7">
    <name type="scientific">Shimia haliotis</name>
    <dbReference type="NCBI Taxonomy" id="1280847"/>
    <lineage>
        <taxon>Bacteria</taxon>
        <taxon>Pseudomonadati</taxon>
        <taxon>Pseudomonadota</taxon>
        <taxon>Alphaproteobacteria</taxon>
        <taxon>Rhodobacterales</taxon>
        <taxon>Roseobacteraceae</taxon>
    </lineage>
</organism>
<dbReference type="Pfam" id="PF00005">
    <property type="entry name" value="ABC_tran"/>
    <property type="match status" value="1"/>
</dbReference>
<evidence type="ECO:0000256" key="3">
    <source>
        <dbReference type="ARBA" id="ARBA00022741"/>
    </source>
</evidence>
<name>A0A1I4EJW2_9RHOB</name>
<dbReference type="InterPro" id="IPR017871">
    <property type="entry name" value="ABC_transporter-like_CS"/>
</dbReference>
<keyword evidence="2" id="KW-0813">Transport</keyword>
<sequence>MIRIEDLWKTYHMNGRSKVVARNMNATMPSRTAVALLGRNGAGKSTLMQMIAGTMTPDDGQVVSSGSISWPVGFAGCAHPQLTGLQNTRFVARVYGVDSDELVESVREFAELGQHFYLPVRSYSSGMKSRLAFGLSMGIHFDTYLVDEVTSVGDATFKRKSDEVFLERLQHSGMVMVSHSMQAVKRLCTEGAVLEDGNLTYYSDIDAAVDHYMEMVEKDKERKRRGGA</sequence>
<dbReference type="AlphaFoldDB" id="A0A1I4EJW2"/>
<feature type="domain" description="ABC transporter" evidence="5">
    <location>
        <begin position="2"/>
        <end position="221"/>
    </location>
</feature>
<dbReference type="PANTHER" id="PTHR46743">
    <property type="entry name" value="TEICHOIC ACIDS EXPORT ATP-BINDING PROTEIN TAGH"/>
    <property type="match status" value="1"/>
</dbReference>
<dbReference type="InterPro" id="IPR003593">
    <property type="entry name" value="AAA+_ATPase"/>
</dbReference>
<reference evidence="7" key="1">
    <citation type="submission" date="2016-10" db="EMBL/GenBank/DDBJ databases">
        <authorList>
            <person name="Varghese N."/>
            <person name="Submissions S."/>
        </authorList>
    </citation>
    <scope>NUCLEOTIDE SEQUENCE [LARGE SCALE GENOMIC DNA]</scope>
    <source>
        <strain evidence="7">DSM 28453</strain>
    </source>
</reference>
<dbReference type="InterPro" id="IPR003439">
    <property type="entry name" value="ABC_transporter-like_ATP-bd"/>
</dbReference>
<dbReference type="PROSITE" id="PS50893">
    <property type="entry name" value="ABC_TRANSPORTER_2"/>
    <property type="match status" value="1"/>
</dbReference>
<gene>
    <name evidence="6" type="ORF">SAMN04488036_104278</name>
</gene>
<dbReference type="PROSITE" id="PS00211">
    <property type="entry name" value="ABC_TRANSPORTER_1"/>
    <property type="match status" value="1"/>
</dbReference>
<dbReference type="OrthoDB" id="9778870at2"/>
<dbReference type="CDD" id="cd03220">
    <property type="entry name" value="ABC_KpsT_Wzt"/>
    <property type="match status" value="1"/>
</dbReference>
<evidence type="ECO:0000256" key="4">
    <source>
        <dbReference type="ARBA" id="ARBA00022840"/>
    </source>
</evidence>
<dbReference type="InterPro" id="IPR027417">
    <property type="entry name" value="P-loop_NTPase"/>
</dbReference>
<dbReference type="SMART" id="SM00382">
    <property type="entry name" value="AAA"/>
    <property type="match status" value="1"/>
</dbReference>
<evidence type="ECO:0000256" key="2">
    <source>
        <dbReference type="ARBA" id="ARBA00022448"/>
    </source>
</evidence>
<dbReference type="EMBL" id="FOSZ01000004">
    <property type="protein sequence ID" value="SFL04857.1"/>
    <property type="molecule type" value="Genomic_DNA"/>
</dbReference>
<protein>
    <submittedName>
        <fullName evidence="6">Capsular polysaccharide transport system ATP-binding protein</fullName>
    </submittedName>
</protein>
<dbReference type="Gene3D" id="3.40.50.300">
    <property type="entry name" value="P-loop containing nucleotide triphosphate hydrolases"/>
    <property type="match status" value="1"/>
</dbReference>
<comment type="similarity">
    <text evidence="1">Belongs to the ABC transporter superfamily.</text>
</comment>
<proteinExistence type="inferred from homology"/>
<dbReference type="PANTHER" id="PTHR46743:SF2">
    <property type="entry name" value="TEICHOIC ACIDS EXPORT ATP-BINDING PROTEIN TAGH"/>
    <property type="match status" value="1"/>
</dbReference>
<keyword evidence="3" id="KW-0547">Nucleotide-binding</keyword>
<evidence type="ECO:0000313" key="7">
    <source>
        <dbReference type="Proteomes" id="UP000198851"/>
    </source>
</evidence>
<dbReference type="STRING" id="1280847.SAMN04488036_104278"/>
<dbReference type="GO" id="GO:0140359">
    <property type="term" value="F:ABC-type transporter activity"/>
    <property type="evidence" value="ECO:0007669"/>
    <property type="project" value="InterPro"/>
</dbReference>
<dbReference type="RefSeq" id="WP_093323983.1">
    <property type="nucleotide sequence ID" value="NZ_FOSZ01000004.1"/>
</dbReference>
<dbReference type="Proteomes" id="UP000198851">
    <property type="component" value="Unassembled WGS sequence"/>
</dbReference>
<dbReference type="GO" id="GO:0005524">
    <property type="term" value="F:ATP binding"/>
    <property type="evidence" value="ECO:0007669"/>
    <property type="project" value="UniProtKB-KW"/>
</dbReference>
<dbReference type="InterPro" id="IPR015860">
    <property type="entry name" value="ABC_transpr_TagH-like"/>
</dbReference>
<evidence type="ECO:0000259" key="5">
    <source>
        <dbReference type="PROSITE" id="PS50893"/>
    </source>
</evidence>
<keyword evidence="7" id="KW-1185">Reference proteome</keyword>
<evidence type="ECO:0000256" key="1">
    <source>
        <dbReference type="ARBA" id="ARBA00005417"/>
    </source>
</evidence>
<keyword evidence="4 6" id="KW-0067">ATP-binding</keyword>
<dbReference type="SUPFAM" id="SSF52540">
    <property type="entry name" value="P-loop containing nucleoside triphosphate hydrolases"/>
    <property type="match status" value="1"/>
</dbReference>
<accession>A0A1I4EJW2</accession>
<evidence type="ECO:0000313" key="6">
    <source>
        <dbReference type="EMBL" id="SFL04857.1"/>
    </source>
</evidence>
<dbReference type="GO" id="GO:0016887">
    <property type="term" value="F:ATP hydrolysis activity"/>
    <property type="evidence" value="ECO:0007669"/>
    <property type="project" value="InterPro"/>
</dbReference>